<keyword evidence="3" id="KW-0378">Hydrolase</keyword>
<proteinExistence type="predicted"/>
<evidence type="ECO:0000259" key="2">
    <source>
        <dbReference type="Pfam" id="PF00561"/>
    </source>
</evidence>
<name>A0A4R5YNF1_KOCRO</name>
<organism evidence="3 4">
    <name type="scientific">Kocuria rosea</name>
    <name type="common">Deinococcus erythromyxa</name>
    <name type="synonym">Micrococcus rubens</name>
    <dbReference type="NCBI Taxonomy" id="1275"/>
    <lineage>
        <taxon>Bacteria</taxon>
        <taxon>Bacillati</taxon>
        <taxon>Actinomycetota</taxon>
        <taxon>Actinomycetes</taxon>
        <taxon>Micrococcales</taxon>
        <taxon>Micrococcaceae</taxon>
        <taxon>Kocuria</taxon>
    </lineage>
</organism>
<dbReference type="RefSeq" id="WP_133408918.1">
    <property type="nucleotide sequence ID" value="NZ_SMZT01000001.1"/>
</dbReference>
<dbReference type="PRINTS" id="PR00111">
    <property type="entry name" value="ABHYDROLASE"/>
</dbReference>
<dbReference type="Pfam" id="PF00561">
    <property type="entry name" value="Abhydrolase_1"/>
    <property type="match status" value="1"/>
</dbReference>
<evidence type="ECO:0000256" key="1">
    <source>
        <dbReference type="SAM" id="MobiDB-lite"/>
    </source>
</evidence>
<dbReference type="PANTHER" id="PTHR43689">
    <property type="entry name" value="HYDROLASE"/>
    <property type="match status" value="1"/>
</dbReference>
<feature type="region of interest" description="Disordered" evidence="1">
    <location>
        <begin position="1"/>
        <end position="24"/>
    </location>
</feature>
<dbReference type="Gene3D" id="3.40.50.1820">
    <property type="entry name" value="alpha/beta hydrolase"/>
    <property type="match status" value="1"/>
</dbReference>
<dbReference type="PANTHER" id="PTHR43689:SF8">
    <property type="entry name" value="ALPHA_BETA-HYDROLASES SUPERFAMILY PROTEIN"/>
    <property type="match status" value="1"/>
</dbReference>
<feature type="domain" description="AB hydrolase-1" evidence="2">
    <location>
        <begin position="43"/>
        <end position="289"/>
    </location>
</feature>
<dbReference type="Proteomes" id="UP000295163">
    <property type="component" value="Unassembled WGS sequence"/>
</dbReference>
<dbReference type="AlphaFoldDB" id="A0A4R5YNF1"/>
<evidence type="ECO:0000313" key="3">
    <source>
        <dbReference type="EMBL" id="TDL46649.1"/>
    </source>
</evidence>
<reference evidence="3 4" key="1">
    <citation type="submission" date="2019-03" db="EMBL/GenBank/DDBJ databases">
        <title>Genome Sequencing and Assembly of Various Microbes Isolated from Partially Reclaimed Soil and Acid Mine Drainage (AMD) Site.</title>
        <authorList>
            <person name="Steinbock B."/>
            <person name="Bechtold R."/>
            <person name="Sevigny J.L."/>
            <person name="Thomas D."/>
            <person name="Cuthill L.R."/>
            <person name="Aveiro Johannsen E.J."/>
            <person name="Thomas K."/>
            <person name="Ghosh A."/>
        </authorList>
    </citation>
    <scope>NUCLEOTIDE SEQUENCE [LARGE SCALE GENOMIC DNA]</scope>
    <source>
        <strain evidence="3 4">S-A3</strain>
    </source>
</reference>
<dbReference type="InterPro" id="IPR029058">
    <property type="entry name" value="AB_hydrolase_fold"/>
</dbReference>
<evidence type="ECO:0000313" key="4">
    <source>
        <dbReference type="Proteomes" id="UP000295163"/>
    </source>
</evidence>
<dbReference type="GO" id="GO:0016787">
    <property type="term" value="F:hydrolase activity"/>
    <property type="evidence" value="ECO:0007669"/>
    <property type="project" value="UniProtKB-KW"/>
</dbReference>
<sequence length="311" mass="32682">MTDRHTPVPAADSPADTPGATTTTVEVAGRPVRIRRSGPAQAPPVVLLHGIGRSLEDWSAAHDLLARDHCVLSMDLPGFGLTPAGAERPGLGTFARAVVGVLDALGEQRPVHLMGNSLGGAVAMTVAAEHPGRVAGLLLADSAGFGREANVSPLPMVWAGLSRLPVVGRRFRPLARAAAVRSNQNCFFDPALATPELLRHAARVGAQPDFRATFLGTYRSIGLPVIGVLPGWRRALLEKVRASGLPVLVVWGEADAVLPAHHAEAAAAALPGARLHVFPDTGHMPQIERTQELVELAREFVASVEASRASR</sequence>
<dbReference type="InterPro" id="IPR000073">
    <property type="entry name" value="AB_hydrolase_1"/>
</dbReference>
<comment type="caution">
    <text evidence="3">The sequence shown here is derived from an EMBL/GenBank/DDBJ whole genome shotgun (WGS) entry which is preliminary data.</text>
</comment>
<dbReference type="EMBL" id="SMZT01000001">
    <property type="protein sequence ID" value="TDL46649.1"/>
    <property type="molecule type" value="Genomic_DNA"/>
</dbReference>
<protein>
    <submittedName>
        <fullName evidence="3">Alpha/beta fold hydrolase</fullName>
    </submittedName>
</protein>
<dbReference type="SUPFAM" id="SSF53474">
    <property type="entry name" value="alpha/beta-Hydrolases"/>
    <property type="match status" value="1"/>
</dbReference>
<gene>
    <name evidence="3" type="ORF">E2R59_01100</name>
</gene>
<accession>A0A4R5YNF1</accession>
<dbReference type="GeneID" id="64345990"/>